<evidence type="ECO:0000313" key="2">
    <source>
        <dbReference type="Proteomes" id="UP000322214"/>
    </source>
</evidence>
<dbReference type="AlphaFoldDB" id="A0A5B9P1R6"/>
<sequence>MRRSLHLVKLADTVAESKRLLQSGYQKNGNWSLGQICRHLRLTIDANVNGYPKWMSLALPIRPVMRWLLLPRLLRGDSPSGIKTASIFVPQNDLNDAAEVELFATSVANFLNHDGRLFPHPGFGRLSKSQFEHFHAAHASHHLSFLSDVDQDVKRAD</sequence>
<dbReference type="Proteomes" id="UP000322214">
    <property type="component" value="Chromosome"/>
</dbReference>
<gene>
    <name evidence="1" type="ORF">MFFC18_02950</name>
</gene>
<keyword evidence="2" id="KW-1185">Reference proteome</keyword>
<name>A0A5B9P1R6_9BACT</name>
<evidence type="ECO:0008006" key="3">
    <source>
        <dbReference type="Google" id="ProtNLM"/>
    </source>
</evidence>
<dbReference type="InterPro" id="IPR011463">
    <property type="entry name" value="DUF1569"/>
</dbReference>
<dbReference type="InterPro" id="IPR034660">
    <property type="entry name" value="DinB/YfiT-like"/>
</dbReference>
<organism evidence="1 2">
    <name type="scientific">Mariniblastus fucicola</name>
    <dbReference type="NCBI Taxonomy" id="980251"/>
    <lineage>
        <taxon>Bacteria</taxon>
        <taxon>Pseudomonadati</taxon>
        <taxon>Planctomycetota</taxon>
        <taxon>Planctomycetia</taxon>
        <taxon>Pirellulales</taxon>
        <taxon>Pirellulaceae</taxon>
        <taxon>Mariniblastus</taxon>
    </lineage>
</organism>
<dbReference type="Gene3D" id="1.20.120.450">
    <property type="entry name" value="dinb family like domain"/>
    <property type="match status" value="1"/>
</dbReference>
<evidence type="ECO:0000313" key="1">
    <source>
        <dbReference type="EMBL" id="QEG20447.1"/>
    </source>
</evidence>
<dbReference type="RefSeq" id="WP_238381171.1">
    <property type="nucleotide sequence ID" value="NZ_CP042912.1"/>
</dbReference>
<dbReference type="Pfam" id="PF07606">
    <property type="entry name" value="DUF1569"/>
    <property type="match status" value="1"/>
</dbReference>
<dbReference type="EMBL" id="CP042912">
    <property type="protein sequence ID" value="QEG20447.1"/>
    <property type="molecule type" value="Genomic_DNA"/>
</dbReference>
<protein>
    <recommendedName>
        <fullName evidence="3">DUF1569 domain-containing protein</fullName>
    </recommendedName>
</protein>
<dbReference type="SUPFAM" id="SSF109854">
    <property type="entry name" value="DinB/YfiT-like putative metalloenzymes"/>
    <property type="match status" value="1"/>
</dbReference>
<reference evidence="1 2" key="1">
    <citation type="submission" date="2019-08" db="EMBL/GenBank/DDBJ databases">
        <title>Deep-cultivation of Planctomycetes and their phenomic and genomic characterization uncovers novel biology.</title>
        <authorList>
            <person name="Wiegand S."/>
            <person name="Jogler M."/>
            <person name="Boedeker C."/>
            <person name="Pinto D."/>
            <person name="Vollmers J."/>
            <person name="Rivas-Marin E."/>
            <person name="Kohn T."/>
            <person name="Peeters S.H."/>
            <person name="Heuer A."/>
            <person name="Rast P."/>
            <person name="Oberbeckmann S."/>
            <person name="Bunk B."/>
            <person name="Jeske O."/>
            <person name="Meyerdierks A."/>
            <person name="Storesund J.E."/>
            <person name="Kallscheuer N."/>
            <person name="Luecker S."/>
            <person name="Lage O.M."/>
            <person name="Pohl T."/>
            <person name="Merkel B.J."/>
            <person name="Hornburger P."/>
            <person name="Mueller R.-W."/>
            <person name="Bruemmer F."/>
            <person name="Labrenz M."/>
            <person name="Spormann A.M."/>
            <person name="Op den Camp H."/>
            <person name="Overmann J."/>
            <person name="Amann R."/>
            <person name="Jetten M.S.M."/>
            <person name="Mascher T."/>
            <person name="Medema M.H."/>
            <person name="Devos D.P."/>
            <person name="Kaster A.-K."/>
            <person name="Ovreas L."/>
            <person name="Rohde M."/>
            <person name="Galperin M.Y."/>
            <person name="Jogler C."/>
        </authorList>
    </citation>
    <scope>NUCLEOTIDE SEQUENCE [LARGE SCALE GENOMIC DNA]</scope>
    <source>
        <strain evidence="1 2">FC18</strain>
    </source>
</reference>
<proteinExistence type="predicted"/>
<dbReference type="STRING" id="980251.GCA_001642875_04535"/>
<accession>A0A5B9P1R6</accession>
<dbReference type="KEGG" id="mff:MFFC18_02950"/>